<evidence type="ECO:0000313" key="2">
    <source>
        <dbReference type="Proteomes" id="UP000634136"/>
    </source>
</evidence>
<accession>A0A834T4Q3</accession>
<dbReference type="AlphaFoldDB" id="A0A834T4Q3"/>
<organism evidence="1 2">
    <name type="scientific">Senna tora</name>
    <dbReference type="NCBI Taxonomy" id="362788"/>
    <lineage>
        <taxon>Eukaryota</taxon>
        <taxon>Viridiplantae</taxon>
        <taxon>Streptophyta</taxon>
        <taxon>Embryophyta</taxon>
        <taxon>Tracheophyta</taxon>
        <taxon>Spermatophyta</taxon>
        <taxon>Magnoliopsida</taxon>
        <taxon>eudicotyledons</taxon>
        <taxon>Gunneridae</taxon>
        <taxon>Pentapetalae</taxon>
        <taxon>rosids</taxon>
        <taxon>fabids</taxon>
        <taxon>Fabales</taxon>
        <taxon>Fabaceae</taxon>
        <taxon>Caesalpinioideae</taxon>
        <taxon>Cassia clade</taxon>
        <taxon>Senna</taxon>
    </lineage>
</organism>
<gene>
    <name evidence="1" type="ORF">G2W53_028784</name>
</gene>
<protein>
    <submittedName>
        <fullName evidence="1">F-box/kelch-repeat protein</fullName>
    </submittedName>
</protein>
<sequence length="275" mass="31355">MHDGVVAKIGGGRFQAGVGEGVAVAPVLRRNEGVLCFLGKRGNELSFYLWNPVTQQTITVSLPNVVNAGMLMRFGFDHNKGEFVIVLMTWSEVSKTIYCPHILFDSSIHINGHVYWLSVTKDKDYGDSHIVVGFSLHNGTWTAGQVPFDVRHSKWVFVNINNSLGVATWSNASALHNTYVIWLSRHFECGELGWVQHRIIQHSPSTLRFLGFSDDFLIYISEQMQFYDEHEQILTQGLIFFESPTLGIIMMMTGTYRNPFSVRKMFFYYPTIRVF</sequence>
<dbReference type="EMBL" id="JAAIUW010000009">
    <property type="protein sequence ID" value="KAF7814815.1"/>
    <property type="molecule type" value="Genomic_DNA"/>
</dbReference>
<evidence type="ECO:0000313" key="1">
    <source>
        <dbReference type="EMBL" id="KAF7814815.1"/>
    </source>
</evidence>
<dbReference type="Proteomes" id="UP000634136">
    <property type="component" value="Unassembled WGS sequence"/>
</dbReference>
<proteinExistence type="predicted"/>
<dbReference type="PANTHER" id="PTHR31111">
    <property type="entry name" value="BNAA05G37150D PROTEIN-RELATED"/>
    <property type="match status" value="1"/>
</dbReference>
<keyword evidence="2" id="KW-1185">Reference proteome</keyword>
<reference evidence="1" key="1">
    <citation type="submission" date="2020-09" db="EMBL/GenBank/DDBJ databases">
        <title>Genome-Enabled Discovery of Anthraquinone Biosynthesis in Senna tora.</title>
        <authorList>
            <person name="Kang S.-H."/>
            <person name="Pandey R.P."/>
            <person name="Lee C.-M."/>
            <person name="Sim J.-S."/>
            <person name="Jeong J.-T."/>
            <person name="Choi B.-S."/>
            <person name="Jung M."/>
            <person name="Ginzburg D."/>
            <person name="Zhao K."/>
            <person name="Won S.Y."/>
            <person name="Oh T.-J."/>
            <person name="Yu Y."/>
            <person name="Kim N.-H."/>
            <person name="Lee O.R."/>
            <person name="Lee T.-H."/>
            <person name="Bashyal P."/>
            <person name="Kim T.-S."/>
            <person name="Lee W.-H."/>
            <person name="Kawkins C."/>
            <person name="Kim C.-K."/>
            <person name="Kim J.S."/>
            <person name="Ahn B.O."/>
            <person name="Rhee S.Y."/>
            <person name="Sohng J.K."/>
        </authorList>
    </citation>
    <scope>NUCLEOTIDE SEQUENCE</scope>
    <source>
        <tissue evidence="1">Leaf</tissue>
    </source>
</reference>
<dbReference type="PANTHER" id="PTHR31111:SF136">
    <property type="entry name" value="F-BOX ASSOCIATED DOMAIN-CONTAINING PROTEIN"/>
    <property type="match status" value="1"/>
</dbReference>
<comment type="caution">
    <text evidence="1">The sequence shown here is derived from an EMBL/GenBank/DDBJ whole genome shotgun (WGS) entry which is preliminary data.</text>
</comment>
<name>A0A834T4Q3_9FABA</name>